<gene>
    <name evidence="5" type="ORF">MP11Mi_33270</name>
</gene>
<dbReference type="EMBL" id="CP128986">
    <property type="protein sequence ID" value="WOC14213.1"/>
    <property type="molecule type" value="Genomic_DNA"/>
</dbReference>
<dbReference type="CDD" id="cd01092">
    <property type="entry name" value="APP-like"/>
    <property type="match status" value="1"/>
</dbReference>
<dbReference type="GO" id="GO:0046872">
    <property type="term" value="F:metal ion binding"/>
    <property type="evidence" value="ECO:0007669"/>
    <property type="project" value="UniProtKB-KW"/>
</dbReference>
<evidence type="ECO:0000313" key="5">
    <source>
        <dbReference type="EMBL" id="WOC14213.1"/>
    </source>
</evidence>
<dbReference type="Pfam" id="PF00557">
    <property type="entry name" value="Peptidase_M24"/>
    <property type="match status" value="1"/>
</dbReference>
<dbReference type="InterPro" id="IPR001714">
    <property type="entry name" value="Pept_M24_MAP"/>
</dbReference>
<organism evidence="5">
    <name type="scientific">Gordonia sp. MP11Mi</name>
    <dbReference type="NCBI Taxonomy" id="3022769"/>
    <lineage>
        <taxon>Bacteria</taxon>
        <taxon>Bacillati</taxon>
        <taxon>Actinomycetota</taxon>
        <taxon>Actinomycetes</taxon>
        <taxon>Mycobacteriales</taxon>
        <taxon>Gordoniaceae</taxon>
        <taxon>Gordonia</taxon>
    </lineage>
</organism>
<dbReference type="InterPro" id="IPR000994">
    <property type="entry name" value="Pept_M24"/>
</dbReference>
<dbReference type="PRINTS" id="PR00599">
    <property type="entry name" value="MAPEPTIDASE"/>
</dbReference>
<protein>
    <submittedName>
        <fullName evidence="5">Methionine aminopeptidase 1, mitochondrial</fullName>
        <ecNumber evidence="5">3.4.11.18</ecNumber>
    </submittedName>
</protein>
<dbReference type="GO" id="GO:0004239">
    <property type="term" value="F:initiator methionyl aminopeptidase activity"/>
    <property type="evidence" value="ECO:0007669"/>
    <property type="project" value="UniProtKB-EC"/>
</dbReference>
<sequence length="391" mass="40374">MGNTNVRRCSALAVSPTVADADAIIVTDLNNVRYLTGFTGSNGAVLVWGAESMDDDRNSADGRISADDHISTDDHISADNRICTDGRYLTQVAEQSPDVTAIIARDCPSALLRFVADRKPGARVAVEGHVVTVAAYEGLTELSAELGVQLVPVVDAVEELRVAKDSAEVELITSACAVGDAALAALIARGAIAPGRTERQVARDLEWAMFERGADAIAFETIVAAGAWSAVPHHRPTDAVLAAGDLVKIDFGAVVGGYHSDMTRTFVLGEPAPWQVAIYDVVAAAQQAGRDALAVGADLAAIDGAARTVIADAGYGEYYVHGLGHGVGLQIHEAPGIGAASSGTLPDGATVTVEPGIYLPGRGGVRIEDTLVVTDGGSTSLTTTPRSLTVL</sequence>
<dbReference type="SUPFAM" id="SSF55920">
    <property type="entry name" value="Creatinase/aminopeptidase"/>
    <property type="match status" value="1"/>
</dbReference>
<feature type="domain" description="Creatinase N-terminal" evidence="4">
    <location>
        <begin position="77"/>
        <end position="162"/>
    </location>
</feature>
<dbReference type="PROSITE" id="PS00491">
    <property type="entry name" value="PROLINE_PEPTIDASE"/>
    <property type="match status" value="1"/>
</dbReference>
<feature type="domain" description="Peptidase M24" evidence="3">
    <location>
        <begin position="170"/>
        <end position="375"/>
    </location>
</feature>
<dbReference type="InterPro" id="IPR001131">
    <property type="entry name" value="Peptidase_M24B_aminopep-P_CS"/>
</dbReference>
<keyword evidence="5" id="KW-0031">Aminopeptidase</keyword>
<dbReference type="InterPro" id="IPR000587">
    <property type="entry name" value="Creatinase_N"/>
</dbReference>
<proteinExistence type="predicted"/>
<dbReference type="Gene3D" id="3.90.230.10">
    <property type="entry name" value="Creatinase/methionine aminopeptidase superfamily"/>
    <property type="match status" value="1"/>
</dbReference>
<dbReference type="PANTHER" id="PTHR46112:SF8">
    <property type="entry name" value="CYTOPLASMIC PEPTIDASE PEPQ-RELATED"/>
    <property type="match status" value="1"/>
</dbReference>
<dbReference type="Gene3D" id="3.40.350.10">
    <property type="entry name" value="Creatinase/prolidase N-terminal domain"/>
    <property type="match status" value="1"/>
</dbReference>
<dbReference type="EC" id="3.4.11.18" evidence="5"/>
<keyword evidence="5" id="KW-0645">Protease</keyword>
<accession>A0AA97GVM0</accession>
<dbReference type="RefSeq" id="WP_420039966.1">
    <property type="nucleotide sequence ID" value="NZ_CP128986.1"/>
</dbReference>
<evidence type="ECO:0000256" key="1">
    <source>
        <dbReference type="ARBA" id="ARBA00022723"/>
    </source>
</evidence>
<dbReference type="InterPro" id="IPR050659">
    <property type="entry name" value="Peptidase_M24B"/>
</dbReference>
<feature type="domain" description="Creatinase N-terminal" evidence="4">
    <location>
        <begin position="19"/>
        <end position="48"/>
    </location>
</feature>
<dbReference type="InterPro" id="IPR036005">
    <property type="entry name" value="Creatinase/aminopeptidase-like"/>
</dbReference>
<dbReference type="SUPFAM" id="SSF53092">
    <property type="entry name" value="Creatinase/prolidase N-terminal domain"/>
    <property type="match status" value="1"/>
</dbReference>
<keyword evidence="1" id="KW-0479">Metal-binding</keyword>
<evidence type="ECO:0000256" key="2">
    <source>
        <dbReference type="ARBA" id="ARBA00022801"/>
    </source>
</evidence>
<keyword evidence="2 5" id="KW-0378">Hydrolase</keyword>
<evidence type="ECO:0000259" key="4">
    <source>
        <dbReference type="Pfam" id="PF01321"/>
    </source>
</evidence>
<dbReference type="PANTHER" id="PTHR46112">
    <property type="entry name" value="AMINOPEPTIDASE"/>
    <property type="match status" value="1"/>
</dbReference>
<dbReference type="InterPro" id="IPR029149">
    <property type="entry name" value="Creatin/AminoP/Spt16_N"/>
</dbReference>
<reference evidence="5" key="1">
    <citation type="submission" date="2023-06" db="EMBL/GenBank/DDBJ databases">
        <title>Gordonia sp. nov. and Pseudochrobactrum sp. nov., two species isolated from the burying beetle Nicrophorus vespilloides.</title>
        <authorList>
            <person name="Poehlein A."/>
            <person name="Guzman J."/>
            <person name="Daniel R."/>
            <person name="Vilcinskas A."/>
        </authorList>
    </citation>
    <scope>NUCLEOTIDE SEQUENCE</scope>
    <source>
        <strain evidence="5">MP11Mi</strain>
    </source>
</reference>
<dbReference type="AlphaFoldDB" id="A0AA97GVM0"/>
<dbReference type="GO" id="GO:0008235">
    <property type="term" value="F:metalloexopeptidase activity"/>
    <property type="evidence" value="ECO:0007669"/>
    <property type="project" value="UniProtKB-ARBA"/>
</dbReference>
<dbReference type="Pfam" id="PF01321">
    <property type="entry name" value="Creatinase_N"/>
    <property type="match status" value="2"/>
</dbReference>
<name>A0AA97GVM0_9ACTN</name>
<evidence type="ECO:0000259" key="3">
    <source>
        <dbReference type="Pfam" id="PF00557"/>
    </source>
</evidence>